<dbReference type="Pfam" id="PF01636">
    <property type="entry name" value="APH"/>
    <property type="match status" value="1"/>
</dbReference>
<reference evidence="2 3" key="1">
    <citation type="journal article" date="2019" name="Int. J. Syst. Evol. Microbiol.">
        <title>The Global Catalogue of Microorganisms (GCM) 10K type strain sequencing project: providing services to taxonomists for standard genome sequencing and annotation.</title>
        <authorList>
            <consortium name="The Broad Institute Genomics Platform"/>
            <consortium name="The Broad Institute Genome Sequencing Center for Infectious Disease"/>
            <person name="Wu L."/>
            <person name="Ma J."/>
        </authorList>
    </citation>
    <scope>NUCLEOTIDE SEQUENCE [LARGE SCALE GENOMIC DNA]</scope>
    <source>
        <strain evidence="2 3">JCM 13250</strain>
    </source>
</reference>
<feature type="domain" description="Aminoglycoside phosphotransferase" evidence="1">
    <location>
        <begin position="140"/>
        <end position="337"/>
    </location>
</feature>
<dbReference type="Proteomes" id="UP001500218">
    <property type="component" value="Unassembled WGS sequence"/>
</dbReference>
<name>A0ABN2M3T0_9ACTN</name>
<keyword evidence="3" id="KW-1185">Reference proteome</keyword>
<protein>
    <recommendedName>
        <fullName evidence="1">Aminoglycoside phosphotransferase domain-containing protein</fullName>
    </recommendedName>
</protein>
<dbReference type="SUPFAM" id="SSF56112">
    <property type="entry name" value="Protein kinase-like (PK-like)"/>
    <property type="match status" value="1"/>
</dbReference>
<dbReference type="InterPro" id="IPR002575">
    <property type="entry name" value="Aminoglycoside_PTrfase"/>
</dbReference>
<dbReference type="Gene3D" id="3.90.1200.10">
    <property type="match status" value="1"/>
</dbReference>
<evidence type="ECO:0000313" key="2">
    <source>
        <dbReference type="EMBL" id="GAA1806879.1"/>
    </source>
</evidence>
<dbReference type="InterPro" id="IPR011009">
    <property type="entry name" value="Kinase-like_dom_sf"/>
</dbReference>
<comment type="caution">
    <text evidence="2">The sequence shown here is derived from an EMBL/GenBank/DDBJ whole genome shotgun (WGS) entry which is preliminary data.</text>
</comment>
<dbReference type="EMBL" id="BAAALT010000084">
    <property type="protein sequence ID" value="GAA1806879.1"/>
    <property type="molecule type" value="Genomic_DNA"/>
</dbReference>
<evidence type="ECO:0000259" key="1">
    <source>
        <dbReference type="Pfam" id="PF01636"/>
    </source>
</evidence>
<organism evidence="2 3">
    <name type="scientific">Luedemannella flava</name>
    <dbReference type="NCBI Taxonomy" id="349316"/>
    <lineage>
        <taxon>Bacteria</taxon>
        <taxon>Bacillati</taxon>
        <taxon>Actinomycetota</taxon>
        <taxon>Actinomycetes</taxon>
        <taxon>Micromonosporales</taxon>
        <taxon>Micromonosporaceae</taxon>
        <taxon>Luedemannella</taxon>
    </lineage>
</organism>
<accession>A0ABN2M3T0</accession>
<proteinExistence type="predicted"/>
<gene>
    <name evidence="2" type="ORF">GCM10009682_31020</name>
</gene>
<evidence type="ECO:0000313" key="3">
    <source>
        <dbReference type="Proteomes" id="UP001500218"/>
    </source>
</evidence>
<sequence>MSVTVSRTVTLIVIDEEGHLLGELPAFDVSVPFWPETSEIQTAARDRFGLDLAVLRLLRADDGADAAGGQVTYLGQLLSPAPAVTFAPAQVDLAPHPLRAAYAHPGGPAETLAWAARALDERGRGPVTGAVQQRTWNLSTVWRLSTPTGPYWLKQVPSFFAHEPAVLTWAAGSKRVTPLLVAEDARMLLAHVEGDDLYGAGVETRRQIADDLHYLQLAAIDSVPHLLADGVPDRRRPQLLAYLTRVVESYGTPDPRLRALVDGLADRLDRVAACGLPDTLVHGDLHPGNVIGGDARTIIDWGDSFIGQPGFDVLRLTDRMAADEAAIVIDEWAARWRAEVPGSDPRTSVELLRPVEALRLAAVYADFLAGIEPDEHPYHADDVGRWLTRAAELFEVSP</sequence>